<dbReference type="InterPro" id="IPR001559">
    <property type="entry name" value="Phosphotriesterase"/>
</dbReference>
<evidence type="ECO:0000256" key="4">
    <source>
        <dbReference type="PROSITE-ProRule" id="PRU00679"/>
    </source>
</evidence>
<dbReference type="GO" id="GO:0008270">
    <property type="term" value="F:zinc ion binding"/>
    <property type="evidence" value="ECO:0007669"/>
    <property type="project" value="InterPro"/>
</dbReference>
<feature type="binding site" evidence="3">
    <location>
        <position position="35"/>
    </location>
    <ligand>
        <name>a divalent metal cation</name>
        <dbReference type="ChEBI" id="CHEBI:60240"/>
        <label>1</label>
    </ligand>
</feature>
<feature type="binding site" evidence="3">
    <location>
        <position position="299"/>
    </location>
    <ligand>
        <name>a divalent metal cation</name>
        <dbReference type="ChEBI" id="CHEBI:60240"/>
        <label>1</label>
    </ligand>
</feature>
<dbReference type="Proteomes" id="UP000475385">
    <property type="component" value="Unassembled WGS sequence"/>
</dbReference>
<keyword evidence="2" id="KW-0378">Hydrolase</keyword>
<comment type="cofactor">
    <cofactor evidence="3">
        <name>a divalent metal cation</name>
        <dbReference type="ChEBI" id="CHEBI:60240"/>
    </cofactor>
    <text evidence="3">Binds 2 divalent metal cations per subunit.</text>
</comment>
<name>A0A6M1LKZ7_9PROT</name>
<dbReference type="InterPro" id="IPR032466">
    <property type="entry name" value="Metal_Hydrolase"/>
</dbReference>
<evidence type="ECO:0000256" key="1">
    <source>
        <dbReference type="ARBA" id="ARBA00022723"/>
    </source>
</evidence>
<dbReference type="InterPro" id="IPR017947">
    <property type="entry name" value="AryldialkylPase_Zn-BS"/>
</dbReference>
<reference evidence="5 6" key="1">
    <citation type="submission" date="2020-03" db="EMBL/GenBank/DDBJ databases">
        <title>Roseomonas stagni sp. nov., isolated from pond water in Japan.</title>
        <authorList>
            <person name="Furuhata K."/>
            <person name="Miyamoto H."/>
            <person name="Goto K."/>
        </authorList>
    </citation>
    <scope>NUCLEOTIDE SEQUENCE [LARGE SCALE GENOMIC DNA]</scope>
    <source>
        <strain evidence="5 6">PeD5</strain>
    </source>
</reference>
<dbReference type="EMBL" id="JAAIKB010000004">
    <property type="protein sequence ID" value="NGM20877.1"/>
    <property type="molecule type" value="Genomic_DNA"/>
</dbReference>
<keyword evidence="6" id="KW-1185">Reference proteome</keyword>
<gene>
    <name evidence="5" type="ORF">G3576_12700</name>
</gene>
<protein>
    <submittedName>
        <fullName evidence="5">Aryldialkylphosphatase</fullName>
    </submittedName>
</protein>
<keyword evidence="1 3" id="KW-0479">Metal-binding</keyword>
<accession>A0A6M1LKZ7</accession>
<sequence>MLRAATGGRRMAGSITTVLGPIAPEQLGTTLMHEHLLCDITPPALRGRPELAVKITQQNRYDIDYGRRPNTEKTKLLDRELAVAEVEAFRRDGGDAIVELTIGGLAPDPLGLVEVSRRTGVHVVMGCGHYVHAYHALENATRSVDDFAQEMVQAVRQGAWGTEVRAGIIGEIGCTEEWSEQEKRVMAGAVIAQQETGAALTIHPGAVPDQPMEIIDFLKARGGDIPRTIIDHIDRTIFDHDRLFRLADTGCVLEFDLFGYEHAYWSFAPITMPNDGVRLDMIRALVERGHLHQIAISQDICRLTRLLAYGGHGYGHILRNVVPFMREKGFSQAEIDTILVETPRRLLTISD</sequence>
<dbReference type="PROSITE" id="PS01322">
    <property type="entry name" value="PHOSPHOTRIESTERASE_1"/>
    <property type="match status" value="1"/>
</dbReference>
<dbReference type="GO" id="GO:0016788">
    <property type="term" value="F:hydrolase activity, acting on ester bonds"/>
    <property type="evidence" value="ECO:0007669"/>
    <property type="project" value="InterPro"/>
</dbReference>
<dbReference type="PROSITE" id="PS51347">
    <property type="entry name" value="PHOSPHOTRIESTERASE_2"/>
    <property type="match status" value="1"/>
</dbReference>
<dbReference type="Pfam" id="PF02126">
    <property type="entry name" value="PTE"/>
    <property type="match status" value="1"/>
</dbReference>
<proteinExistence type="inferred from homology"/>
<dbReference type="PANTHER" id="PTHR10819">
    <property type="entry name" value="PHOSPHOTRIESTERASE-RELATED"/>
    <property type="match status" value="1"/>
</dbReference>
<comment type="caution">
    <text evidence="4">Lacks conserved residue(s) required for the propagation of feature annotation.</text>
</comment>
<dbReference type="SUPFAM" id="SSF51556">
    <property type="entry name" value="Metallo-dependent hydrolases"/>
    <property type="match status" value="1"/>
</dbReference>
<feature type="binding site" evidence="3">
    <location>
        <position position="203"/>
    </location>
    <ligand>
        <name>a divalent metal cation</name>
        <dbReference type="ChEBI" id="CHEBI:60240"/>
        <label>2</label>
    </ligand>
</feature>
<feature type="binding site" evidence="3">
    <location>
        <position position="33"/>
    </location>
    <ligand>
        <name>a divalent metal cation</name>
        <dbReference type="ChEBI" id="CHEBI:60240"/>
        <label>1</label>
    </ligand>
</feature>
<feature type="binding site" evidence="3">
    <location>
        <position position="171"/>
    </location>
    <ligand>
        <name>a divalent metal cation</name>
        <dbReference type="ChEBI" id="CHEBI:60240"/>
        <label>1</label>
    </ligand>
</feature>
<dbReference type="Gene3D" id="3.20.20.140">
    <property type="entry name" value="Metal-dependent hydrolases"/>
    <property type="match status" value="1"/>
</dbReference>
<comment type="similarity">
    <text evidence="4">Belongs to the metallo-dependent hydrolases superfamily. Phosphotriesterase family.</text>
</comment>
<comment type="caution">
    <text evidence="5">The sequence shown here is derived from an EMBL/GenBank/DDBJ whole genome shotgun (WGS) entry which is preliminary data.</text>
</comment>
<feature type="binding site" evidence="3">
    <location>
        <position position="171"/>
    </location>
    <ligand>
        <name>a divalent metal cation</name>
        <dbReference type="ChEBI" id="CHEBI:60240"/>
        <label>2</label>
    </ligand>
</feature>
<evidence type="ECO:0000313" key="6">
    <source>
        <dbReference type="Proteomes" id="UP000475385"/>
    </source>
</evidence>
<dbReference type="AlphaFoldDB" id="A0A6M1LKZ7"/>
<organism evidence="5 6">
    <name type="scientific">Falsiroseomonas algicola</name>
    <dbReference type="NCBI Taxonomy" id="2716930"/>
    <lineage>
        <taxon>Bacteria</taxon>
        <taxon>Pseudomonadati</taxon>
        <taxon>Pseudomonadota</taxon>
        <taxon>Alphaproteobacteria</taxon>
        <taxon>Acetobacterales</taxon>
        <taxon>Roseomonadaceae</taxon>
        <taxon>Falsiroseomonas</taxon>
    </lineage>
</organism>
<evidence type="ECO:0000313" key="5">
    <source>
        <dbReference type="EMBL" id="NGM20877.1"/>
    </source>
</evidence>
<feature type="binding site" evidence="3">
    <location>
        <position position="232"/>
    </location>
    <ligand>
        <name>a divalent metal cation</name>
        <dbReference type="ChEBI" id="CHEBI:60240"/>
        <label>2</label>
    </ligand>
</feature>
<evidence type="ECO:0000256" key="3">
    <source>
        <dbReference type="PIRSR" id="PIRSR601559-52"/>
    </source>
</evidence>
<evidence type="ECO:0000256" key="2">
    <source>
        <dbReference type="ARBA" id="ARBA00022801"/>
    </source>
</evidence>
<dbReference type="PANTHER" id="PTHR10819:SF3">
    <property type="entry name" value="PHOSPHOTRIESTERASE-RELATED PROTEIN"/>
    <property type="match status" value="1"/>
</dbReference>